<gene>
    <name evidence="3" type="ORF">V865_007849</name>
</gene>
<dbReference type="Pfam" id="PF03795">
    <property type="entry name" value="YCII"/>
    <property type="match status" value="1"/>
</dbReference>
<dbReference type="InterPro" id="IPR011008">
    <property type="entry name" value="Dimeric_a/b-barrel"/>
</dbReference>
<dbReference type="AlphaFoldDB" id="A0AAX4KTL4"/>
<dbReference type="KEGG" id="ker:91106650"/>
<sequence>MPLYICICPDAQGSLDKRRQTRAEHLALGQKDRAEGRTVFGRAFIDDSVSHHDDRSPPEVPSGELSSGTKGSTMIYRYQTIEQAWSRLRADPYWIEGVWDKDRTTIHELAPGPNDDTIRVM</sequence>
<dbReference type="InterPro" id="IPR051807">
    <property type="entry name" value="Sec-metab_biosynth-assoc"/>
</dbReference>
<reference evidence="3 4" key="1">
    <citation type="submission" date="2024-01" db="EMBL/GenBank/DDBJ databases">
        <title>Comparative genomics of Cryptococcus and Kwoniella reveals pathogenesis evolution and contrasting modes of karyotype evolution via chromosome fusion or intercentromeric recombination.</title>
        <authorList>
            <person name="Coelho M.A."/>
            <person name="David-Palma M."/>
            <person name="Shea T."/>
            <person name="Bowers K."/>
            <person name="McGinley-Smith S."/>
            <person name="Mohammad A.W."/>
            <person name="Gnirke A."/>
            <person name="Yurkov A.M."/>
            <person name="Nowrousian M."/>
            <person name="Sun S."/>
            <person name="Cuomo C.A."/>
            <person name="Heitman J."/>
        </authorList>
    </citation>
    <scope>NUCLEOTIDE SEQUENCE [LARGE SCALE GENOMIC DNA]</scope>
    <source>
        <strain evidence="3 4">PYCC6329</strain>
    </source>
</reference>
<feature type="domain" description="YCII-related" evidence="2">
    <location>
        <begin position="3"/>
        <end position="100"/>
    </location>
</feature>
<evidence type="ECO:0000256" key="1">
    <source>
        <dbReference type="SAM" id="MobiDB-lite"/>
    </source>
</evidence>
<evidence type="ECO:0000313" key="3">
    <source>
        <dbReference type="EMBL" id="WWD09721.1"/>
    </source>
</evidence>
<evidence type="ECO:0000259" key="2">
    <source>
        <dbReference type="Pfam" id="PF03795"/>
    </source>
</evidence>
<dbReference type="RefSeq" id="XP_066087688.1">
    <property type="nucleotide sequence ID" value="XM_066231591.1"/>
</dbReference>
<dbReference type="EMBL" id="CP144090">
    <property type="protein sequence ID" value="WWD09721.1"/>
    <property type="molecule type" value="Genomic_DNA"/>
</dbReference>
<name>A0AAX4KTL4_9TREE</name>
<dbReference type="Gene3D" id="3.30.70.1060">
    <property type="entry name" value="Dimeric alpha+beta barrel"/>
    <property type="match status" value="1"/>
</dbReference>
<dbReference type="SUPFAM" id="SSF54909">
    <property type="entry name" value="Dimeric alpha+beta barrel"/>
    <property type="match status" value="1"/>
</dbReference>
<dbReference type="GeneID" id="91106650"/>
<feature type="region of interest" description="Disordered" evidence="1">
    <location>
        <begin position="46"/>
        <end position="69"/>
    </location>
</feature>
<keyword evidence="4" id="KW-1185">Reference proteome</keyword>
<accession>A0AAX4KTL4</accession>
<feature type="compositionally biased region" description="Basic and acidic residues" evidence="1">
    <location>
        <begin position="46"/>
        <end position="57"/>
    </location>
</feature>
<proteinExistence type="predicted"/>
<evidence type="ECO:0000313" key="4">
    <source>
        <dbReference type="Proteomes" id="UP001358614"/>
    </source>
</evidence>
<organism evidence="3 4">
    <name type="scientific">Kwoniella europaea PYCC6329</name>
    <dbReference type="NCBI Taxonomy" id="1423913"/>
    <lineage>
        <taxon>Eukaryota</taxon>
        <taxon>Fungi</taxon>
        <taxon>Dikarya</taxon>
        <taxon>Basidiomycota</taxon>
        <taxon>Agaricomycotina</taxon>
        <taxon>Tremellomycetes</taxon>
        <taxon>Tremellales</taxon>
        <taxon>Cryptococcaceae</taxon>
        <taxon>Kwoniella</taxon>
    </lineage>
</organism>
<dbReference type="Proteomes" id="UP001358614">
    <property type="component" value="Chromosome 2"/>
</dbReference>
<dbReference type="PANTHER" id="PTHR33606:SF3">
    <property type="entry name" value="PROTEIN YCII"/>
    <property type="match status" value="1"/>
</dbReference>
<protein>
    <recommendedName>
        <fullName evidence="2">YCII-related domain-containing protein</fullName>
    </recommendedName>
</protein>
<dbReference type="InterPro" id="IPR005545">
    <property type="entry name" value="YCII"/>
</dbReference>
<dbReference type="PANTHER" id="PTHR33606">
    <property type="entry name" value="PROTEIN YCII"/>
    <property type="match status" value="1"/>
</dbReference>